<dbReference type="GO" id="GO:0046872">
    <property type="term" value="F:metal ion binding"/>
    <property type="evidence" value="ECO:0007669"/>
    <property type="project" value="UniProtKB-KW"/>
</dbReference>
<dbReference type="GO" id="GO:0017000">
    <property type="term" value="P:antibiotic biosynthetic process"/>
    <property type="evidence" value="ECO:0007669"/>
    <property type="project" value="InterPro"/>
</dbReference>
<name>A0A4Q7N7V8_9BURK</name>
<dbReference type="RefSeq" id="WP_130360629.1">
    <property type="nucleotide sequence ID" value="NZ_SGXC01000003.1"/>
</dbReference>
<organism evidence="6 7">
    <name type="scientific">Pigmentiphaga kullae</name>
    <dbReference type="NCBI Taxonomy" id="151784"/>
    <lineage>
        <taxon>Bacteria</taxon>
        <taxon>Pseudomonadati</taxon>
        <taxon>Pseudomonadota</taxon>
        <taxon>Betaproteobacteria</taxon>
        <taxon>Burkholderiales</taxon>
        <taxon>Alcaligenaceae</taxon>
        <taxon>Pigmentiphaga</taxon>
    </lineage>
</organism>
<dbReference type="PIRSF" id="PIRSF001227">
    <property type="entry name" value="Pen_acylase"/>
    <property type="match status" value="1"/>
</dbReference>
<feature type="binding site" evidence="5">
    <location>
        <position position="187"/>
    </location>
    <ligand>
        <name>Ca(2+)</name>
        <dbReference type="ChEBI" id="CHEBI:29108"/>
    </ligand>
</feature>
<feature type="binding site" evidence="5">
    <location>
        <position position="366"/>
    </location>
    <ligand>
        <name>Ca(2+)</name>
        <dbReference type="ChEBI" id="CHEBI:29108"/>
    </ligand>
</feature>
<dbReference type="EMBL" id="SGXC01000003">
    <property type="protein sequence ID" value="RZS78113.1"/>
    <property type="molecule type" value="Genomic_DNA"/>
</dbReference>
<dbReference type="SUPFAM" id="SSF56235">
    <property type="entry name" value="N-terminal nucleophile aminohydrolases (Ntn hydrolases)"/>
    <property type="match status" value="1"/>
</dbReference>
<dbReference type="Gene3D" id="1.10.439.10">
    <property type="entry name" value="Penicillin Amidohydrolase, domain 1"/>
    <property type="match status" value="1"/>
</dbReference>
<accession>A0A4Q7N7V8</accession>
<dbReference type="CDD" id="cd03747">
    <property type="entry name" value="Ntn_PGA_like"/>
    <property type="match status" value="1"/>
</dbReference>
<evidence type="ECO:0000256" key="2">
    <source>
        <dbReference type="ARBA" id="ARBA00022801"/>
    </source>
</evidence>
<dbReference type="InterPro" id="IPR023343">
    <property type="entry name" value="Penicillin_amidase_dom1"/>
</dbReference>
<dbReference type="Proteomes" id="UP000292445">
    <property type="component" value="Unassembled WGS sequence"/>
</dbReference>
<dbReference type="PANTHER" id="PTHR34218">
    <property type="entry name" value="PEPTIDASE S45 PENICILLIN AMIDASE"/>
    <property type="match status" value="1"/>
</dbReference>
<dbReference type="Gene3D" id="2.30.120.10">
    <property type="match status" value="1"/>
</dbReference>
<evidence type="ECO:0000256" key="3">
    <source>
        <dbReference type="ARBA" id="ARBA00023145"/>
    </source>
</evidence>
<comment type="similarity">
    <text evidence="1">Belongs to the peptidase S45 family.</text>
</comment>
<dbReference type="InterPro" id="IPR014395">
    <property type="entry name" value="Pen/GL7ACA/AHL_acylase"/>
</dbReference>
<dbReference type="PANTHER" id="PTHR34218:SF4">
    <property type="entry name" value="ACYL-HOMOSERINE LACTONE ACYLASE QUIP"/>
    <property type="match status" value="1"/>
</dbReference>
<dbReference type="InterPro" id="IPR002692">
    <property type="entry name" value="S45"/>
</dbReference>
<dbReference type="Pfam" id="PF01804">
    <property type="entry name" value="Penicil_amidase"/>
    <property type="match status" value="1"/>
</dbReference>
<dbReference type="InterPro" id="IPR029055">
    <property type="entry name" value="Ntn_hydrolases_N"/>
</dbReference>
<dbReference type="Gene3D" id="3.60.20.10">
    <property type="entry name" value="Glutamine Phosphoribosylpyrophosphate, subunit 1, domain 1"/>
    <property type="match status" value="1"/>
</dbReference>
<feature type="binding site" evidence="5">
    <location>
        <position position="369"/>
    </location>
    <ligand>
        <name>Ca(2+)</name>
        <dbReference type="ChEBI" id="CHEBI:29108"/>
    </ligand>
</feature>
<dbReference type="Gene3D" id="1.10.1400.10">
    <property type="match status" value="1"/>
</dbReference>
<evidence type="ECO:0000256" key="4">
    <source>
        <dbReference type="PIRSR" id="PIRSR001227-1"/>
    </source>
</evidence>
<sequence>MDHAWRRTATACSVSAALLLAACGGGDDDPAPPPGGGNTLPGLKESVEIIRDKYGVSHIYAKNQEDMFYAQGYNAARDRLWQLDQWRRQGEGRMAEQFGPRFVEADRAARMFLYRGDLEKEYASYHPQSQAIISSFVAGINAYIDQVKADPSRLPLEFRLTGTEPGHWRPETVLVRKYGITRNIGSEVDLARNVTAMGAKKVQELSLFEPPIDLQVPGGVDLSQIDGSIMNAYNLGHAAARFQASDFPGSPLGAKARDTLAKALSGPDETPAASSAAEGMARANARRIARYESNNWTISGARTASGRPILSNDPHRALSMPSLRYMVHLNSPGWNVIGAGEPALPGVSIGHNDRIAFGLTIFSFGDEEDLYVYETNPANRDEYRYQGKWEKMRLVEETIKVRGQADVKATIKFTRHGPVLHEDAARGKAYAMRAAYLEFPGTAAYLASLRLNQARNWDEFTAGMARHYTPGENMVYADVEGNIGWFGGALAPIRPKAGWSGLLPVPGDGSHEWDGILPGASLPRVLNPAKGFYATANEYNVPDDYAYKDMSAREWSDPNRVQRIGEVLGSARGLTVQDTVKLQYDDLSIPARDLMGLASSLSSPEAEVADALQRLKAWNHRMSADSAAATIYEFWQYVIVAKVSDLYVPAASRATFGDLDKRLVMNRLREPDAAFGADPVRGRDALLVDALKEGLANLKEVLGNDPAKWKWGDLFHIKFDHQLAALLPADQRAALGTERYPMGGNIETVYLGAYGADFRKIHGASYRQAIDVGNWDNSLAMNVPGQSSDPSSPYYKNLLPLWVKGELFPMAFSRQKVESLKADSVTLQPAR</sequence>
<feature type="active site" description="Nucleophile" evidence="4">
    <location>
        <position position="293"/>
    </location>
</feature>
<reference evidence="6 7" key="1">
    <citation type="submission" date="2019-02" db="EMBL/GenBank/DDBJ databases">
        <title>Genomic Encyclopedia of Type Strains, Phase IV (KMG-IV): sequencing the most valuable type-strain genomes for metagenomic binning, comparative biology and taxonomic classification.</title>
        <authorList>
            <person name="Goeker M."/>
        </authorList>
    </citation>
    <scope>NUCLEOTIDE SEQUENCE [LARGE SCALE GENOMIC DNA]</scope>
    <source>
        <strain evidence="6 7">K24</strain>
    </source>
</reference>
<dbReference type="OrthoDB" id="9760084at2"/>
<keyword evidence="5" id="KW-0479">Metal-binding</keyword>
<dbReference type="PROSITE" id="PS51257">
    <property type="entry name" value="PROKAR_LIPOPROTEIN"/>
    <property type="match status" value="1"/>
</dbReference>
<dbReference type="InterPro" id="IPR043147">
    <property type="entry name" value="Penicillin_amidase_A-knob"/>
</dbReference>
<keyword evidence="3" id="KW-0865">Zymogen</keyword>
<keyword evidence="7" id="KW-1185">Reference proteome</keyword>
<evidence type="ECO:0000256" key="5">
    <source>
        <dbReference type="PIRSR" id="PIRSR001227-2"/>
    </source>
</evidence>
<dbReference type="GO" id="GO:0016811">
    <property type="term" value="F:hydrolase activity, acting on carbon-nitrogen (but not peptide) bonds, in linear amides"/>
    <property type="evidence" value="ECO:0007669"/>
    <property type="project" value="InterPro"/>
</dbReference>
<keyword evidence="5" id="KW-0106">Calcium</keyword>
<comment type="cofactor">
    <cofactor evidence="5">
        <name>Ca(2+)</name>
        <dbReference type="ChEBI" id="CHEBI:29108"/>
    </cofactor>
    <text evidence="5">Binds 1 Ca(2+) ion per dimer.</text>
</comment>
<comment type="caution">
    <text evidence="6">The sequence shown here is derived from an EMBL/GenBank/DDBJ whole genome shotgun (WGS) entry which is preliminary data.</text>
</comment>
<evidence type="ECO:0000256" key="1">
    <source>
        <dbReference type="ARBA" id="ARBA00006586"/>
    </source>
</evidence>
<dbReference type="InterPro" id="IPR043146">
    <property type="entry name" value="Penicillin_amidase_N_B-knob"/>
</dbReference>
<protein>
    <submittedName>
        <fullName evidence="6">Penicillin amidase</fullName>
    </submittedName>
</protein>
<dbReference type="AlphaFoldDB" id="A0A4Q7N7V8"/>
<proteinExistence type="inferred from homology"/>
<evidence type="ECO:0000313" key="6">
    <source>
        <dbReference type="EMBL" id="RZS78113.1"/>
    </source>
</evidence>
<keyword evidence="2" id="KW-0378">Hydrolase</keyword>
<evidence type="ECO:0000313" key="7">
    <source>
        <dbReference type="Proteomes" id="UP000292445"/>
    </source>
</evidence>
<gene>
    <name evidence="6" type="ORF">EV675_4754</name>
</gene>